<dbReference type="SUPFAM" id="SSF57850">
    <property type="entry name" value="RING/U-box"/>
    <property type="match status" value="1"/>
</dbReference>
<keyword evidence="2" id="KW-1185">Reference proteome</keyword>
<accession>A0A183DDQ2</accession>
<organism evidence="3">
    <name type="scientific">Gongylonema pulchrum</name>
    <dbReference type="NCBI Taxonomy" id="637853"/>
    <lineage>
        <taxon>Eukaryota</taxon>
        <taxon>Metazoa</taxon>
        <taxon>Ecdysozoa</taxon>
        <taxon>Nematoda</taxon>
        <taxon>Chromadorea</taxon>
        <taxon>Rhabditida</taxon>
        <taxon>Spirurina</taxon>
        <taxon>Spiruromorpha</taxon>
        <taxon>Spiruroidea</taxon>
        <taxon>Gongylonematidae</taxon>
        <taxon>Gongylonema</taxon>
    </lineage>
</organism>
<gene>
    <name evidence="1" type="ORF">GPUH_LOCUS6843</name>
</gene>
<reference evidence="3" key="1">
    <citation type="submission" date="2016-06" db="UniProtKB">
        <authorList>
            <consortium name="WormBaseParasite"/>
        </authorList>
    </citation>
    <scope>IDENTIFICATION</scope>
</reference>
<sequence length="167" mass="18761">MLANASTGRSNYTVCLSQLKYPTGGQYAYNRLFCFGCIESWMKPRSECPFCQGATNHIVKVDRSGLEAKEAHCPRAGGRGFNFSLFWWRIMSLSRVCCFFAVAREAAFIAHFKGVEGQKNLREERAECKRMETMVRYTALAMHSGSNGTFLGRMPKKKDASCSIALL</sequence>
<reference evidence="1 2" key="2">
    <citation type="submission" date="2018-11" db="EMBL/GenBank/DDBJ databases">
        <authorList>
            <consortium name="Pathogen Informatics"/>
        </authorList>
    </citation>
    <scope>NUCLEOTIDE SEQUENCE [LARGE SCALE GENOMIC DNA]</scope>
</reference>
<dbReference type="Proteomes" id="UP000271098">
    <property type="component" value="Unassembled WGS sequence"/>
</dbReference>
<protein>
    <submittedName>
        <fullName evidence="3">RING-type domain-containing protein</fullName>
    </submittedName>
</protein>
<dbReference type="OrthoDB" id="5878012at2759"/>
<dbReference type="AlphaFoldDB" id="A0A183DDQ2"/>
<proteinExistence type="predicted"/>
<evidence type="ECO:0000313" key="3">
    <source>
        <dbReference type="WBParaSite" id="GPUH_0000685201-mRNA-1"/>
    </source>
</evidence>
<dbReference type="InterPro" id="IPR013083">
    <property type="entry name" value="Znf_RING/FYVE/PHD"/>
</dbReference>
<evidence type="ECO:0000313" key="2">
    <source>
        <dbReference type="Proteomes" id="UP000271098"/>
    </source>
</evidence>
<dbReference type="Gene3D" id="3.30.40.10">
    <property type="entry name" value="Zinc/RING finger domain, C3HC4 (zinc finger)"/>
    <property type="match status" value="1"/>
</dbReference>
<dbReference type="WBParaSite" id="GPUH_0000685201-mRNA-1">
    <property type="protein sequence ID" value="GPUH_0000685201-mRNA-1"/>
    <property type="gene ID" value="GPUH_0000685201"/>
</dbReference>
<dbReference type="EMBL" id="UYRT01016782">
    <property type="protein sequence ID" value="VDK56309.1"/>
    <property type="molecule type" value="Genomic_DNA"/>
</dbReference>
<name>A0A183DDQ2_9BILA</name>
<evidence type="ECO:0000313" key="1">
    <source>
        <dbReference type="EMBL" id="VDK56309.1"/>
    </source>
</evidence>